<comment type="caution">
    <text evidence="1">The sequence shown here is derived from an EMBL/GenBank/DDBJ whole genome shotgun (WGS) entry which is preliminary data.</text>
</comment>
<evidence type="ECO:0000313" key="2">
    <source>
        <dbReference type="Proteomes" id="UP001064048"/>
    </source>
</evidence>
<keyword evidence="2" id="KW-1185">Reference proteome</keyword>
<dbReference type="Proteomes" id="UP001064048">
    <property type="component" value="Chromosome 4"/>
</dbReference>
<proteinExistence type="predicted"/>
<gene>
    <name evidence="1" type="ORF">MSG28_003017</name>
</gene>
<accession>A0ACC0JKK9</accession>
<protein>
    <submittedName>
        <fullName evidence="1">Uncharacterized protein</fullName>
    </submittedName>
</protein>
<reference evidence="1 2" key="1">
    <citation type="journal article" date="2022" name="Genome Biol. Evol.">
        <title>The Spruce Budworm Genome: Reconstructing the Evolutionary History of Antifreeze Proteins.</title>
        <authorList>
            <person name="Beliveau C."/>
            <person name="Gagne P."/>
            <person name="Picq S."/>
            <person name="Vernygora O."/>
            <person name="Keeling C.I."/>
            <person name="Pinkney K."/>
            <person name="Doucet D."/>
            <person name="Wen F."/>
            <person name="Johnston J.S."/>
            <person name="Maaroufi H."/>
            <person name="Boyle B."/>
            <person name="Laroche J."/>
            <person name="Dewar K."/>
            <person name="Juretic N."/>
            <person name="Blackburn G."/>
            <person name="Nisole A."/>
            <person name="Brunet B."/>
            <person name="Brandao M."/>
            <person name="Lumley L."/>
            <person name="Duan J."/>
            <person name="Quan G."/>
            <person name="Lucarotti C.J."/>
            <person name="Roe A.D."/>
            <person name="Sperling F.A.H."/>
            <person name="Levesque R.C."/>
            <person name="Cusson M."/>
        </authorList>
    </citation>
    <scope>NUCLEOTIDE SEQUENCE [LARGE SCALE GENOMIC DNA]</scope>
    <source>
        <strain evidence="1">Glfc:IPQL:Cfum</strain>
    </source>
</reference>
<name>A0ACC0JKK9_CHOFU</name>
<evidence type="ECO:0000313" key="1">
    <source>
        <dbReference type="EMBL" id="KAI8424561.1"/>
    </source>
</evidence>
<dbReference type="EMBL" id="CM046104">
    <property type="protein sequence ID" value="KAI8424561.1"/>
    <property type="molecule type" value="Genomic_DNA"/>
</dbReference>
<sequence>MTFFYSAMGRVLWGSRSIGELTQRQADSIRSKRKVGRIFYSSSWPVQVQRQRTGFISEREGLGRSSLTDPVWIENSNTPLNFLAAIGRPLLDIGPPIDLQLPRLEAACIHLIVIFGICWLPYQSYFIYTHFDPAVLYNKYVQHVYLGFYWLAMANAMVNPIIYYWMNAK</sequence>
<organism evidence="1 2">
    <name type="scientific">Choristoneura fumiferana</name>
    <name type="common">Spruce budworm moth</name>
    <name type="synonym">Archips fumiferana</name>
    <dbReference type="NCBI Taxonomy" id="7141"/>
    <lineage>
        <taxon>Eukaryota</taxon>
        <taxon>Metazoa</taxon>
        <taxon>Ecdysozoa</taxon>
        <taxon>Arthropoda</taxon>
        <taxon>Hexapoda</taxon>
        <taxon>Insecta</taxon>
        <taxon>Pterygota</taxon>
        <taxon>Neoptera</taxon>
        <taxon>Endopterygota</taxon>
        <taxon>Lepidoptera</taxon>
        <taxon>Glossata</taxon>
        <taxon>Ditrysia</taxon>
        <taxon>Tortricoidea</taxon>
        <taxon>Tortricidae</taxon>
        <taxon>Tortricinae</taxon>
        <taxon>Choristoneura</taxon>
    </lineage>
</organism>